<evidence type="ECO:0000313" key="1">
    <source>
        <dbReference type="EMBL" id="TNN50075.1"/>
    </source>
</evidence>
<gene>
    <name evidence="1" type="ORF">EYF80_039753</name>
</gene>
<keyword evidence="2" id="KW-1185">Reference proteome</keyword>
<organism evidence="1 2">
    <name type="scientific">Liparis tanakae</name>
    <name type="common">Tanaka's snailfish</name>
    <dbReference type="NCBI Taxonomy" id="230148"/>
    <lineage>
        <taxon>Eukaryota</taxon>
        <taxon>Metazoa</taxon>
        <taxon>Chordata</taxon>
        <taxon>Craniata</taxon>
        <taxon>Vertebrata</taxon>
        <taxon>Euteleostomi</taxon>
        <taxon>Actinopterygii</taxon>
        <taxon>Neopterygii</taxon>
        <taxon>Teleostei</taxon>
        <taxon>Neoteleostei</taxon>
        <taxon>Acanthomorphata</taxon>
        <taxon>Eupercaria</taxon>
        <taxon>Perciformes</taxon>
        <taxon>Cottioidei</taxon>
        <taxon>Cottales</taxon>
        <taxon>Liparidae</taxon>
        <taxon>Liparis</taxon>
    </lineage>
</organism>
<sequence length="157" mass="17415">MEATIANESRESRPRRVTDRISQVLVEKRNMAAMDRTSVSRARRAISETFTRGVVIVPSRHTPRRSETSPLRSYSQVEERGVVVVVVVVVESTPASAVPPQGSCWPLKPTVHNLPSTKWQTSGCHMKRLLQGPVVNENHSIQSLAALEKDRSEPLPG</sequence>
<accession>A0A4Z2GAI3</accession>
<dbReference type="Proteomes" id="UP000314294">
    <property type="component" value="Unassembled WGS sequence"/>
</dbReference>
<dbReference type="EMBL" id="SRLO01000632">
    <property type="protein sequence ID" value="TNN50075.1"/>
    <property type="molecule type" value="Genomic_DNA"/>
</dbReference>
<proteinExistence type="predicted"/>
<comment type="caution">
    <text evidence="1">The sequence shown here is derived from an EMBL/GenBank/DDBJ whole genome shotgun (WGS) entry which is preliminary data.</text>
</comment>
<name>A0A4Z2GAI3_9TELE</name>
<reference evidence="1 2" key="1">
    <citation type="submission" date="2019-03" db="EMBL/GenBank/DDBJ databases">
        <title>First draft genome of Liparis tanakae, snailfish: a comprehensive survey of snailfish specific genes.</title>
        <authorList>
            <person name="Kim W."/>
            <person name="Song I."/>
            <person name="Jeong J.-H."/>
            <person name="Kim D."/>
            <person name="Kim S."/>
            <person name="Ryu S."/>
            <person name="Song J.Y."/>
            <person name="Lee S.K."/>
        </authorList>
    </citation>
    <scope>NUCLEOTIDE SEQUENCE [LARGE SCALE GENOMIC DNA]</scope>
    <source>
        <tissue evidence="1">Muscle</tissue>
    </source>
</reference>
<evidence type="ECO:0000313" key="2">
    <source>
        <dbReference type="Proteomes" id="UP000314294"/>
    </source>
</evidence>
<protein>
    <submittedName>
        <fullName evidence="1">Uncharacterized protein</fullName>
    </submittedName>
</protein>
<dbReference type="AlphaFoldDB" id="A0A4Z2GAI3"/>